<dbReference type="InterPro" id="IPR033710">
    <property type="entry name" value="TBP_eukaryotic"/>
</dbReference>
<dbReference type="Gene3D" id="3.30.310.10">
    <property type="entry name" value="TATA-Binding Protein"/>
    <property type="match status" value="3"/>
</dbReference>
<feature type="compositionally biased region" description="Polar residues" evidence="6">
    <location>
        <begin position="120"/>
        <end position="154"/>
    </location>
</feature>
<keyword evidence="5" id="KW-0539">Nucleus</keyword>
<comment type="similarity">
    <text evidence="2">Belongs to the TBP family.</text>
</comment>
<dbReference type="InterPro" id="IPR030491">
    <property type="entry name" value="TBP_CS"/>
</dbReference>
<keyword evidence="3" id="KW-0238">DNA-binding</keyword>
<dbReference type="EMBL" id="BAAFST010000002">
    <property type="protein sequence ID" value="GAB1286028.1"/>
    <property type="molecule type" value="Genomic_DNA"/>
</dbReference>
<reference evidence="7 8" key="1">
    <citation type="submission" date="2024-08" db="EMBL/GenBank/DDBJ databases">
        <title>The draft genome of Apodemus speciosus.</title>
        <authorList>
            <person name="Nabeshima K."/>
            <person name="Suzuki S."/>
            <person name="Onuma M."/>
        </authorList>
    </citation>
    <scope>NUCLEOTIDE SEQUENCE [LARGE SCALE GENOMIC DNA]</scope>
    <source>
        <strain evidence="7">IB14-021</strain>
    </source>
</reference>
<dbReference type="PROSITE" id="PS00351">
    <property type="entry name" value="TFIID"/>
    <property type="match status" value="1"/>
</dbReference>
<evidence type="ECO:0000313" key="7">
    <source>
        <dbReference type="EMBL" id="GAB1286028.1"/>
    </source>
</evidence>
<comment type="subcellular location">
    <subcellularLocation>
        <location evidence="1">Nucleus</location>
    </subcellularLocation>
</comment>
<dbReference type="Pfam" id="PF00352">
    <property type="entry name" value="TBP"/>
    <property type="match status" value="2"/>
</dbReference>
<feature type="region of interest" description="Disordered" evidence="6">
    <location>
        <begin position="104"/>
        <end position="154"/>
    </location>
</feature>
<evidence type="ECO:0000256" key="4">
    <source>
        <dbReference type="ARBA" id="ARBA00023163"/>
    </source>
</evidence>
<sequence>MVGSPLMEEDMYLDLFLDHPLPYTIQDDFPPAMSQLFSPGAPLDLHPLNPSNPETVLHSHFGEVKKASTDFSSVDLSFLPDELTQENKDRAVIGNKLASKESCRIQDRRSRLQLPDEQGNGLNLNRNSSPETQSCLCSDGADSNQPSLETPNSNTLPVALISPMIPMNPVPECSGIVPQLQNVVSTANLTCKLDLRKIALNAKNTEYNPKRFAAVIMRIREPRTTALIFSSGKVVCTGAKRELLIYNLKMGTPYKESYDPIIPSPGVACVQQLLLLTAVWADEEESRLAARKYARVVQKLGFPVRFFNFKIQNMVGSCDVKFAIRLEILALTHRQFSSYEPELFPGLIYKMVKPQVVLLIFASGKVVLTGAKERSEIYEAFEKMYPILESFKKV</sequence>
<dbReference type="CDD" id="cd04516">
    <property type="entry name" value="TBP_eukaryotes"/>
    <property type="match status" value="1"/>
</dbReference>
<keyword evidence="8" id="KW-1185">Reference proteome</keyword>
<comment type="caution">
    <text evidence="7">The sequence shown here is derived from an EMBL/GenBank/DDBJ whole genome shotgun (WGS) entry which is preliminary data.</text>
</comment>
<evidence type="ECO:0000256" key="2">
    <source>
        <dbReference type="ARBA" id="ARBA00005560"/>
    </source>
</evidence>
<gene>
    <name evidence="7" type="ORF">APTSU1_000125800</name>
</gene>
<dbReference type="HAMAP" id="MF_00408">
    <property type="entry name" value="TATA_bind_prot_arch"/>
    <property type="match status" value="1"/>
</dbReference>
<dbReference type="InterPro" id="IPR012295">
    <property type="entry name" value="TBP_dom_sf"/>
</dbReference>
<evidence type="ECO:0000256" key="5">
    <source>
        <dbReference type="ARBA" id="ARBA00023242"/>
    </source>
</evidence>
<name>A0ABQ0EGP5_APOSI</name>
<evidence type="ECO:0000313" key="8">
    <source>
        <dbReference type="Proteomes" id="UP001623349"/>
    </source>
</evidence>
<dbReference type="Proteomes" id="UP001623349">
    <property type="component" value="Unassembled WGS sequence"/>
</dbReference>
<evidence type="ECO:0000256" key="1">
    <source>
        <dbReference type="ARBA" id="ARBA00004123"/>
    </source>
</evidence>
<evidence type="ECO:0000256" key="3">
    <source>
        <dbReference type="ARBA" id="ARBA00023125"/>
    </source>
</evidence>
<organism evidence="7 8">
    <name type="scientific">Apodemus speciosus</name>
    <name type="common">Large Japanese field mouse</name>
    <dbReference type="NCBI Taxonomy" id="105296"/>
    <lineage>
        <taxon>Eukaryota</taxon>
        <taxon>Metazoa</taxon>
        <taxon>Chordata</taxon>
        <taxon>Craniata</taxon>
        <taxon>Vertebrata</taxon>
        <taxon>Euteleostomi</taxon>
        <taxon>Mammalia</taxon>
        <taxon>Eutheria</taxon>
        <taxon>Euarchontoglires</taxon>
        <taxon>Glires</taxon>
        <taxon>Rodentia</taxon>
        <taxon>Myomorpha</taxon>
        <taxon>Muroidea</taxon>
        <taxon>Muridae</taxon>
        <taxon>Murinae</taxon>
        <taxon>Apodemus</taxon>
    </lineage>
</organism>
<accession>A0ABQ0EGP5</accession>
<dbReference type="SUPFAM" id="SSF55945">
    <property type="entry name" value="TATA-box binding protein-like"/>
    <property type="match status" value="2"/>
</dbReference>
<dbReference type="PANTHER" id="PTHR10126">
    <property type="entry name" value="TATA-BOX BINDING PROTEIN"/>
    <property type="match status" value="1"/>
</dbReference>
<dbReference type="InterPro" id="IPR000814">
    <property type="entry name" value="TBP"/>
</dbReference>
<evidence type="ECO:0000256" key="6">
    <source>
        <dbReference type="SAM" id="MobiDB-lite"/>
    </source>
</evidence>
<proteinExistence type="inferred from homology"/>
<protein>
    <submittedName>
        <fullName evidence="7">TATA box-binding protein-like 2</fullName>
    </submittedName>
</protein>
<keyword evidence="4" id="KW-0804">Transcription</keyword>
<dbReference type="PRINTS" id="PR00686">
    <property type="entry name" value="TIFACTORIID"/>
</dbReference>